<name>A0A0W8FM66_9ZZZZ</name>
<accession>A0A0W8FM66</accession>
<comment type="caution">
    <text evidence="1">The sequence shown here is derived from an EMBL/GenBank/DDBJ whole genome shotgun (WGS) entry which is preliminary data.</text>
</comment>
<dbReference type="PANTHER" id="PTHR36456:SF1">
    <property type="entry name" value="UPF0232 PROTEIN SCO3875"/>
    <property type="match status" value="1"/>
</dbReference>
<dbReference type="PANTHER" id="PTHR36456">
    <property type="entry name" value="UPF0232 PROTEIN SCO3875"/>
    <property type="match status" value="1"/>
</dbReference>
<protein>
    <submittedName>
        <fullName evidence="1">Zn-ribbon-containing protein</fullName>
    </submittedName>
</protein>
<organism evidence="1">
    <name type="scientific">hydrocarbon metagenome</name>
    <dbReference type="NCBI Taxonomy" id="938273"/>
    <lineage>
        <taxon>unclassified sequences</taxon>
        <taxon>metagenomes</taxon>
        <taxon>ecological metagenomes</taxon>
    </lineage>
</organism>
<dbReference type="InterPro" id="IPR007922">
    <property type="entry name" value="DciA-like"/>
</dbReference>
<evidence type="ECO:0000313" key="1">
    <source>
        <dbReference type="EMBL" id="KUG21964.1"/>
    </source>
</evidence>
<dbReference type="Pfam" id="PF05258">
    <property type="entry name" value="DciA"/>
    <property type="match status" value="1"/>
</dbReference>
<gene>
    <name evidence="1" type="ORF">ASZ90_008259</name>
</gene>
<sequence length="165" mass="19135">MRRKKQNKLQSIGEVLSSVLKKKGMNSKIEENALLKLWPKAVGSQIASKTQPDCFRGGTLFIKTVSSVWVQQLHFMKEEIRNKLNELAGRNAVKEIRFAVGYTPIQYKTEKNISLTRKTVLKERDKKMIAECTADIADRELASIFERVMQLEISRRRRLENEKVR</sequence>
<proteinExistence type="predicted"/>
<dbReference type="AlphaFoldDB" id="A0A0W8FM66"/>
<reference evidence="1" key="1">
    <citation type="journal article" date="2015" name="Proc. Natl. Acad. Sci. U.S.A.">
        <title>Networks of energetic and metabolic interactions define dynamics in microbial communities.</title>
        <authorList>
            <person name="Embree M."/>
            <person name="Liu J.K."/>
            <person name="Al-Bassam M.M."/>
            <person name="Zengler K."/>
        </authorList>
    </citation>
    <scope>NUCLEOTIDE SEQUENCE</scope>
</reference>
<dbReference type="EMBL" id="LNQE01001000">
    <property type="protein sequence ID" value="KUG21964.1"/>
    <property type="molecule type" value="Genomic_DNA"/>
</dbReference>